<evidence type="ECO:0000313" key="2">
    <source>
        <dbReference type="Proteomes" id="UP001177744"/>
    </source>
</evidence>
<name>A0AA40HHV0_CNENI</name>
<dbReference type="AlphaFoldDB" id="A0AA40HHV0"/>
<reference evidence="1" key="1">
    <citation type="submission" date="2023-06" db="EMBL/GenBank/DDBJ databases">
        <title>Reference genome for the Northern bat (Eptesicus nilssonii), a most northern bat species.</title>
        <authorList>
            <person name="Laine V.N."/>
            <person name="Pulliainen A.T."/>
            <person name="Lilley T.M."/>
        </authorList>
    </citation>
    <scope>NUCLEOTIDE SEQUENCE</scope>
    <source>
        <strain evidence="1">BLF_Eptnil</strain>
        <tissue evidence="1">Kidney</tissue>
    </source>
</reference>
<dbReference type="Proteomes" id="UP001177744">
    <property type="component" value="Unassembled WGS sequence"/>
</dbReference>
<gene>
    <name evidence="1" type="ORF">QTO34_009475</name>
</gene>
<dbReference type="EMBL" id="JAULJE010000020">
    <property type="protein sequence ID" value="KAK1331518.1"/>
    <property type="molecule type" value="Genomic_DNA"/>
</dbReference>
<evidence type="ECO:0000313" key="1">
    <source>
        <dbReference type="EMBL" id="KAK1331518.1"/>
    </source>
</evidence>
<keyword evidence="2" id="KW-1185">Reference proteome</keyword>
<comment type="caution">
    <text evidence="1">The sequence shown here is derived from an EMBL/GenBank/DDBJ whole genome shotgun (WGS) entry which is preliminary data.</text>
</comment>
<protein>
    <submittedName>
        <fullName evidence="1">Uncharacterized protein</fullName>
    </submittedName>
</protein>
<accession>A0AA40HHV0</accession>
<organism evidence="1 2">
    <name type="scientific">Cnephaeus nilssonii</name>
    <name type="common">Northern bat</name>
    <name type="synonym">Eptesicus nilssonii</name>
    <dbReference type="NCBI Taxonomy" id="3371016"/>
    <lineage>
        <taxon>Eukaryota</taxon>
        <taxon>Metazoa</taxon>
        <taxon>Chordata</taxon>
        <taxon>Craniata</taxon>
        <taxon>Vertebrata</taxon>
        <taxon>Euteleostomi</taxon>
        <taxon>Mammalia</taxon>
        <taxon>Eutheria</taxon>
        <taxon>Laurasiatheria</taxon>
        <taxon>Chiroptera</taxon>
        <taxon>Yangochiroptera</taxon>
        <taxon>Vespertilionidae</taxon>
        <taxon>Cnephaeus</taxon>
    </lineage>
</organism>
<sequence length="126" mass="14554">MPSGKKLDSRPSGRKVRVTFLQSLEKELVEEYSFITIRFLPPNTTPLIQPMGQQRDFEGFGDEHVSTVDIVSLGKYMNLDMEDDDVEELVGDHNTEPTTEELQDLQREKQLPVTEELFTEEIFLLH</sequence>
<proteinExistence type="predicted"/>